<dbReference type="GO" id="GO:0046872">
    <property type="term" value="F:metal ion binding"/>
    <property type="evidence" value="ECO:0007669"/>
    <property type="project" value="UniProtKB-KW"/>
</dbReference>
<accession>A0A5A7NWA9</accession>
<dbReference type="InterPro" id="IPR027443">
    <property type="entry name" value="IPNS-like_sf"/>
</dbReference>
<organism evidence="6 7">
    <name type="scientific">Striga asiatica</name>
    <name type="common">Asiatic witchweed</name>
    <name type="synonym">Buchnera asiatica</name>
    <dbReference type="NCBI Taxonomy" id="4170"/>
    <lineage>
        <taxon>Eukaryota</taxon>
        <taxon>Viridiplantae</taxon>
        <taxon>Streptophyta</taxon>
        <taxon>Embryophyta</taxon>
        <taxon>Tracheophyta</taxon>
        <taxon>Spermatophyta</taxon>
        <taxon>Magnoliopsida</taxon>
        <taxon>eudicotyledons</taxon>
        <taxon>Gunneridae</taxon>
        <taxon>Pentapetalae</taxon>
        <taxon>asterids</taxon>
        <taxon>lamiids</taxon>
        <taxon>Lamiales</taxon>
        <taxon>Orobanchaceae</taxon>
        <taxon>Buchnereae</taxon>
        <taxon>Striga</taxon>
    </lineage>
</organism>
<dbReference type="PROSITE" id="PS51471">
    <property type="entry name" value="FE2OG_OXY"/>
    <property type="match status" value="2"/>
</dbReference>
<proteinExistence type="inferred from homology"/>
<dbReference type="InterPro" id="IPR050295">
    <property type="entry name" value="Plant_2OG-oxidoreductases"/>
</dbReference>
<dbReference type="AlphaFoldDB" id="A0A5A7NWA9"/>
<evidence type="ECO:0000256" key="3">
    <source>
        <dbReference type="ARBA" id="ARBA00023002"/>
    </source>
</evidence>
<dbReference type="SUPFAM" id="SSF51197">
    <property type="entry name" value="Clavaminate synthase-like"/>
    <property type="match status" value="2"/>
</dbReference>
<comment type="similarity">
    <text evidence="1">Belongs to the iron/ascorbate-dependent oxidoreductase family.</text>
</comment>
<evidence type="ECO:0000313" key="7">
    <source>
        <dbReference type="Proteomes" id="UP000325081"/>
    </source>
</evidence>
<gene>
    <name evidence="6" type="ORF">STAS_00096</name>
</gene>
<sequence length="641" mass="72864">MESSLTKYGGSLKVPFVQELAKKNLTKVPSRYVRFEGDDHISRNLSSSLEIPTIDFQKLLDPNFMDFELRKLHNAGQEWGFFQIINHGVDIRVIETMKMEIKKFFNLPTEEKNKYNQEPEDVEGYGQIFVKSEEQKLDWADMFYIATQPTHLRKSHLIPKLPPKFRDAIESYSTEMKTLAMGILYQMAKALKMKDEEMNALFGEGQQSMRMNYYPPCPQPELVMGLCPHSDASGLTILLHVNEMVGLQVKKDGLWVPVSPLPGAFVVNIGDALEVVTNGIYRSIEHRATANSQKERLSIATFLNPRLDGNLGPAPRLLGPKNPAQFKTVSVMENSSLTKLGGTLKVPIVQELAKKNLTTVPSRYVRLEADEHISSNLSSLLEIPTIDFRKLYDSDFMDFELHMLHNACQEWGFFQNFFNLPTEEKNNYYQEPGDLQGYGQAFVVSEEQKLDWADMFYIVTQPTHLRKSHLIPKLPPKFRDAIESYSAEMKALAMEILYQMAKVLKMKSEEIDNLFGEGLQAMRMNYYPPCPQPELVMGLCPHSDAVGLTILLQVNEMVGLQIVTNGIYRSIEHRAITNSQKERLSIATFITPRLDGNLGPSPSLVSSESPAQFKTTSVADYLRIYFSGELKGKSHLDFFRT</sequence>
<dbReference type="Proteomes" id="UP000325081">
    <property type="component" value="Unassembled WGS sequence"/>
</dbReference>
<evidence type="ECO:0000256" key="2">
    <source>
        <dbReference type="ARBA" id="ARBA00022723"/>
    </source>
</evidence>
<evidence type="ECO:0000256" key="1">
    <source>
        <dbReference type="ARBA" id="ARBA00008056"/>
    </source>
</evidence>
<name>A0A5A7NWA9_STRAF</name>
<evidence type="ECO:0000259" key="5">
    <source>
        <dbReference type="PROSITE" id="PS51471"/>
    </source>
</evidence>
<dbReference type="FunFam" id="2.60.120.330:FF:000001">
    <property type="entry name" value="Protein SRG1"/>
    <property type="match status" value="1"/>
</dbReference>
<evidence type="ECO:0000313" key="6">
    <source>
        <dbReference type="EMBL" id="GER24557.1"/>
    </source>
</evidence>
<dbReference type="GO" id="GO:0002238">
    <property type="term" value="P:response to molecule of fungal origin"/>
    <property type="evidence" value="ECO:0007669"/>
    <property type="project" value="UniProtKB-ARBA"/>
</dbReference>
<dbReference type="GO" id="GO:0016706">
    <property type="term" value="F:2-oxoglutarate-dependent dioxygenase activity"/>
    <property type="evidence" value="ECO:0007669"/>
    <property type="project" value="UniProtKB-ARBA"/>
</dbReference>
<keyword evidence="7" id="KW-1185">Reference proteome</keyword>
<reference evidence="7" key="1">
    <citation type="journal article" date="2019" name="Curr. Biol.">
        <title>Genome Sequence of Striga asiatica Provides Insight into the Evolution of Plant Parasitism.</title>
        <authorList>
            <person name="Yoshida S."/>
            <person name="Kim S."/>
            <person name="Wafula E.K."/>
            <person name="Tanskanen J."/>
            <person name="Kim Y.M."/>
            <person name="Honaas L."/>
            <person name="Yang Z."/>
            <person name="Spallek T."/>
            <person name="Conn C.E."/>
            <person name="Ichihashi Y."/>
            <person name="Cheong K."/>
            <person name="Cui S."/>
            <person name="Der J.P."/>
            <person name="Gundlach H."/>
            <person name="Jiao Y."/>
            <person name="Hori C."/>
            <person name="Ishida J.K."/>
            <person name="Kasahara H."/>
            <person name="Kiba T."/>
            <person name="Kim M.S."/>
            <person name="Koo N."/>
            <person name="Laohavisit A."/>
            <person name="Lee Y.H."/>
            <person name="Lumba S."/>
            <person name="McCourt P."/>
            <person name="Mortimer J.C."/>
            <person name="Mutuku J.M."/>
            <person name="Nomura T."/>
            <person name="Sasaki-Sekimoto Y."/>
            <person name="Seto Y."/>
            <person name="Wang Y."/>
            <person name="Wakatake T."/>
            <person name="Sakakibara H."/>
            <person name="Demura T."/>
            <person name="Yamaguchi S."/>
            <person name="Yoneyama K."/>
            <person name="Manabe R.I."/>
            <person name="Nelson D.C."/>
            <person name="Schulman A.H."/>
            <person name="Timko M.P."/>
            <person name="dePamphilis C.W."/>
            <person name="Choi D."/>
            <person name="Shirasu K."/>
        </authorList>
    </citation>
    <scope>NUCLEOTIDE SEQUENCE [LARGE SCALE GENOMIC DNA]</scope>
    <source>
        <strain evidence="7">cv. UVA1</strain>
    </source>
</reference>
<keyword evidence="2" id="KW-0479">Metal-binding</keyword>
<comment type="caution">
    <text evidence="6">The sequence shown here is derived from an EMBL/GenBank/DDBJ whole genome shotgun (WGS) entry which is preliminary data.</text>
</comment>
<dbReference type="Pfam" id="PF14226">
    <property type="entry name" value="DIOX_N"/>
    <property type="match status" value="2"/>
</dbReference>
<protein>
    <submittedName>
        <fullName evidence="6">2-oxoglutarate (2OG) and Fe(II)-dependent oxygenase superfamily protein</fullName>
    </submittedName>
</protein>
<dbReference type="PANTHER" id="PTHR47991">
    <property type="entry name" value="OXOGLUTARATE/IRON-DEPENDENT DIOXYGENASE"/>
    <property type="match status" value="1"/>
</dbReference>
<evidence type="ECO:0000256" key="4">
    <source>
        <dbReference type="ARBA" id="ARBA00023004"/>
    </source>
</evidence>
<keyword evidence="4" id="KW-0408">Iron</keyword>
<dbReference type="OrthoDB" id="288590at2759"/>
<dbReference type="InterPro" id="IPR026992">
    <property type="entry name" value="DIOX_N"/>
</dbReference>
<feature type="domain" description="Fe2OG dioxygenase" evidence="5">
    <location>
        <begin position="518"/>
        <end position="592"/>
    </location>
</feature>
<dbReference type="InterPro" id="IPR044861">
    <property type="entry name" value="IPNS-like_FE2OG_OXY"/>
</dbReference>
<keyword evidence="3" id="KW-0560">Oxidoreductase</keyword>
<dbReference type="GO" id="GO:0009805">
    <property type="term" value="P:coumarin biosynthetic process"/>
    <property type="evidence" value="ECO:0007669"/>
    <property type="project" value="UniProtKB-ARBA"/>
</dbReference>
<dbReference type="InterPro" id="IPR005123">
    <property type="entry name" value="Oxoglu/Fe-dep_dioxygenase_dom"/>
</dbReference>
<dbReference type="Gene3D" id="2.60.120.330">
    <property type="entry name" value="B-lactam Antibiotic, Isopenicillin N Synthase, Chain"/>
    <property type="match status" value="2"/>
</dbReference>
<dbReference type="EMBL" id="BKCP01000001">
    <property type="protein sequence ID" value="GER24557.1"/>
    <property type="molecule type" value="Genomic_DNA"/>
</dbReference>
<dbReference type="Pfam" id="PF03171">
    <property type="entry name" value="2OG-FeII_Oxy"/>
    <property type="match status" value="2"/>
</dbReference>
<feature type="domain" description="Fe2OG dioxygenase" evidence="5">
    <location>
        <begin position="205"/>
        <end position="305"/>
    </location>
</feature>